<reference evidence="3 4" key="1">
    <citation type="submission" date="2019-02" db="EMBL/GenBank/DDBJ databases">
        <title>Polymorphobacter sp. isolated from the lake at the Tibet of China.</title>
        <authorList>
            <person name="Li A."/>
        </authorList>
    </citation>
    <scope>NUCLEOTIDE SEQUENCE [LARGE SCALE GENOMIC DNA]</scope>
    <source>
        <strain evidence="3 4">DJ1R-1</strain>
    </source>
</reference>
<keyword evidence="3" id="KW-0378">Hydrolase</keyword>
<comment type="caution">
    <text evidence="3">The sequence shown here is derived from an EMBL/GenBank/DDBJ whole genome shotgun (WGS) entry which is preliminary data.</text>
</comment>
<feature type="domain" description="Amidohydrolase-related" evidence="2">
    <location>
        <begin position="73"/>
        <end position="423"/>
    </location>
</feature>
<protein>
    <submittedName>
        <fullName evidence="3">Amidohydrolase family protein</fullName>
    </submittedName>
</protein>
<keyword evidence="1" id="KW-0732">Signal</keyword>
<dbReference type="SUPFAM" id="SSF51556">
    <property type="entry name" value="Metallo-dependent hydrolases"/>
    <property type="match status" value="1"/>
</dbReference>
<dbReference type="RefSeq" id="WP_135246670.1">
    <property type="nucleotide sequence ID" value="NZ_SIHO01000003.1"/>
</dbReference>
<dbReference type="EMBL" id="SIHO01000003">
    <property type="protein sequence ID" value="TFU01166.1"/>
    <property type="molecule type" value="Genomic_DNA"/>
</dbReference>
<dbReference type="OrthoDB" id="9782972at2"/>
<sequence>MRFVTVAILAGVMCAASATAAATYVRAGRLVDVVAGTVLTDQLITIDKGRIVSVAPFKSAPTDGAVTDWSRYMVLPGLIDMHVHLADYETSNNVAEPLLHSAAETVLIGVANARKTLNAGFTTVHNVGNYRAYIDIALRDAINAGTVAGPRMNTVGAYLTAPGGGGEVTGLAPDVMVPADMRVGVVTDANDMGIKARNLFQHGADSLKFIATGAVLAIGAEPGQLELTEAEMRAGVAEAVRAGSYATAHAHGAEGVKAAIRSGVRSVEHASLIDDEGIALAKAKGVWLVMDIYDGDYIEKVGTRDGWPADYLRKNRETTDIQRAQFTKAVRAGVKMAYGTDAGVYPHGDNAKQFAYMVRYGMTPMAAIQSATVNAAELLGWSKDVGAVAPGRYADMVAVEGDALANIAVLEHVSGVIKGGERVR</sequence>
<dbReference type="AlphaFoldDB" id="A0A4Y9EL67"/>
<dbReference type="InterPro" id="IPR006680">
    <property type="entry name" value="Amidohydro-rel"/>
</dbReference>
<evidence type="ECO:0000259" key="2">
    <source>
        <dbReference type="Pfam" id="PF01979"/>
    </source>
</evidence>
<keyword evidence="4" id="KW-1185">Reference proteome</keyword>
<dbReference type="Gene3D" id="2.30.40.10">
    <property type="entry name" value="Urease, subunit C, domain 1"/>
    <property type="match status" value="1"/>
</dbReference>
<gene>
    <name evidence="3" type="ORF">EUV02_12715</name>
</gene>
<dbReference type="Pfam" id="PF01979">
    <property type="entry name" value="Amidohydro_1"/>
    <property type="match status" value="1"/>
</dbReference>
<proteinExistence type="predicted"/>
<dbReference type="InterPro" id="IPR011059">
    <property type="entry name" value="Metal-dep_hydrolase_composite"/>
</dbReference>
<feature type="chain" id="PRO_5021233652" evidence="1">
    <location>
        <begin position="21"/>
        <end position="424"/>
    </location>
</feature>
<dbReference type="CDD" id="cd01299">
    <property type="entry name" value="Met_dep_hydrolase_A"/>
    <property type="match status" value="1"/>
</dbReference>
<organism evidence="3 4">
    <name type="scientific">Glacieibacterium arshaanense</name>
    <dbReference type="NCBI Taxonomy" id="2511025"/>
    <lineage>
        <taxon>Bacteria</taxon>
        <taxon>Pseudomonadati</taxon>
        <taxon>Pseudomonadota</taxon>
        <taxon>Alphaproteobacteria</taxon>
        <taxon>Sphingomonadales</taxon>
        <taxon>Sphingosinicellaceae</taxon>
        <taxon>Glacieibacterium</taxon>
    </lineage>
</organism>
<accession>A0A4Y9EL67</accession>
<dbReference type="PANTHER" id="PTHR43135">
    <property type="entry name" value="ALPHA-D-RIBOSE 1-METHYLPHOSPHONATE 5-TRIPHOSPHATE DIPHOSPHATASE"/>
    <property type="match status" value="1"/>
</dbReference>
<evidence type="ECO:0000313" key="3">
    <source>
        <dbReference type="EMBL" id="TFU01166.1"/>
    </source>
</evidence>
<evidence type="ECO:0000256" key="1">
    <source>
        <dbReference type="SAM" id="SignalP"/>
    </source>
</evidence>
<dbReference type="InterPro" id="IPR051781">
    <property type="entry name" value="Metallo-dep_Hydrolase"/>
</dbReference>
<dbReference type="InterPro" id="IPR057744">
    <property type="entry name" value="OTAase-like"/>
</dbReference>
<feature type="signal peptide" evidence="1">
    <location>
        <begin position="1"/>
        <end position="20"/>
    </location>
</feature>
<dbReference type="SUPFAM" id="SSF51338">
    <property type="entry name" value="Composite domain of metallo-dependent hydrolases"/>
    <property type="match status" value="1"/>
</dbReference>
<dbReference type="PANTHER" id="PTHR43135:SF3">
    <property type="entry name" value="ALPHA-D-RIBOSE 1-METHYLPHOSPHONATE 5-TRIPHOSPHATE DIPHOSPHATASE"/>
    <property type="match status" value="1"/>
</dbReference>
<dbReference type="InterPro" id="IPR032466">
    <property type="entry name" value="Metal_Hydrolase"/>
</dbReference>
<evidence type="ECO:0000313" key="4">
    <source>
        <dbReference type="Proteomes" id="UP000297737"/>
    </source>
</evidence>
<dbReference type="Gene3D" id="3.20.20.140">
    <property type="entry name" value="Metal-dependent hydrolases"/>
    <property type="match status" value="1"/>
</dbReference>
<name>A0A4Y9EL67_9SPHN</name>
<dbReference type="GO" id="GO:0016810">
    <property type="term" value="F:hydrolase activity, acting on carbon-nitrogen (but not peptide) bonds"/>
    <property type="evidence" value="ECO:0007669"/>
    <property type="project" value="InterPro"/>
</dbReference>
<dbReference type="Proteomes" id="UP000297737">
    <property type="component" value="Unassembled WGS sequence"/>
</dbReference>